<dbReference type="RefSeq" id="WP_258730916.1">
    <property type="nucleotide sequence ID" value="NZ_JANTHZ010000001.1"/>
</dbReference>
<sequence length="510" mass="54375">MTADIRALTGVAIEEEVAAPQADARRADQRGVGHAVVHGMLWFFSQNAASRVVQAGSQFVLAWLLVPADFGLISLALTVSGIVSSAFQLGLDDVVLQRRHRMPIWFGTLFWLSVGPAMLCLVVLVCAAPVAARVYGHPQLAGLLMVVALGVPLRSFSVIPVTVIRARLDFRLLSVLGFAEVVVVNLATIALAAADFGAYSFALPIPLGAAVFSAAAWAITRTAMPRRRAHFHWTALLPKSLAVSGTRLITSLIGQGDAMVLGLVASDVRVGLYFFAYRIAAQPVRLMGSSVGSVLFPALIHLSREPLRQRDAAMVASQVLAIVVMPICFLQAALAQPFIGLVFHDDWAGAAIYIQILSVGLAFDAVSWVIGPLLPANGRFRSLIRYAMLNACVFLLLITIGATFSADYGVALGVAVYFTLFTPCVCYTVLNRVAPVSIRQYAAIYLVPAVPAAIGAFGSAYLLAPLGAPVQLVLAPVLALSFYAACIWHLAPGPVGYMLTRLRALRSRSN</sequence>
<feature type="transmembrane region" description="Helical" evidence="7">
    <location>
        <begin position="383"/>
        <end position="404"/>
    </location>
</feature>
<gene>
    <name evidence="8" type="ORF">NVS89_02590</name>
</gene>
<keyword evidence="9" id="KW-1185">Reference proteome</keyword>
<keyword evidence="4 7" id="KW-0812">Transmembrane</keyword>
<comment type="similarity">
    <text evidence="2">Belongs to the polysaccharide synthase family.</text>
</comment>
<evidence type="ECO:0000256" key="6">
    <source>
        <dbReference type="ARBA" id="ARBA00023136"/>
    </source>
</evidence>
<evidence type="ECO:0000256" key="2">
    <source>
        <dbReference type="ARBA" id="ARBA00007430"/>
    </source>
</evidence>
<organism evidence="8 9">
    <name type="scientific">Ancylobacter mangrovi</name>
    <dbReference type="NCBI Taxonomy" id="2972472"/>
    <lineage>
        <taxon>Bacteria</taxon>
        <taxon>Pseudomonadati</taxon>
        <taxon>Pseudomonadota</taxon>
        <taxon>Alphaproteobacteria</taxon>
        <taxon>Hyphomicrobiales</taxon>
        <taxon>Xanthobacteraceae</taxon>
        <taxon>Ancylobacter</taxon>
    </lineage>
</organism>
<dbReference type="PANTHER" id="PTHR30250:SF10">
    <property type="entry name" value="LIPOPOLYSACCHARIDE BIOSYNTHESIS PROTEIN WZXC"/>
    <property type="match status" value="1"/>
</dbReference>
<comment type="caution">
    <text evidence="8">The sequence shown here is derived from an EMBL/GenBank/DDBJ whole genome shotgun (WGS) entry which is preliminary data.</text>
</comment>
<evidence type="ECO:0000313" key="8">
    <source>
        <dbReference type="EMBL" id="MCS0493969.1"/>
    </source>
</evidence>
<feature type="transmembrane region" description="Helical" evidence="7">
    <location>
        <begin position="442"/>
        <end position="464"/>
    </location>
</feature>
<dbReference type="GO" id="GO:0005886">
    <property type="term" value="C:plasma membrane"/>
    <property type="evidence" value="ECO:0007669"/>
    <property type="project" value="UniProtKB-SubCell"/>
</dbReference>
<evidence type="ECO:0000256" key="5">
    <source>
        <dbReference type="ARBA" id="ARBA00022989"/>
    </source>
</evidence>
<feature type="transmembrane region" description="Helical" evidence="7">
    <location>
        <begin position="143"/>
        <end position="163"/>
    </location>
</feature>
<feature type="transmembrane region" description="Helical" evidence="7">
    <location>
        <begin position="104"/>
        <end position="131"/>
    </location>
</feature>
<accession>A0A9X2PAV5</accession>
<keyword evidence="5 7" id="KW-1133">Transmembrane helix</keyword>
<feature type="transmembrane region" description="Helical" evidence="7">
    <location>
        <begin position="347"/>
        <end position="371"/>
    </location>
</feature>
<feature type="transmembrane region" description="Helical" evidence="7">
    <location>
        <begin position="470"/>
        <end position="491"/>
    </location>
</feature>
<evidence type="ECO:0000256" key="4">
    <source>
        <dbReference type="ARBA" id="ARBA00022692"/>
    </source>
</evidence>
<protein>
    <submittedName>
        <fullName evidence="8">Oligosaccharide flippase family protein</fullName>
    </submittedName>
</protein>
<comment type="subcellular location">
    <subcellularLocation>
        <location evidence="1">Cell membrane</location>
        <topology evidence="1">Multi-pass membrane protein</topology>
    </subcellularLocation>
</comment>
<reference evidence="8" key="1">
    <citation type="submission" date="2022-08" db="EMBL/GenBank/DDBJ databases">
        <authorList>
            <person name="Li F."/>
        </authorList>
    </citation>
    <scope>NUCLEOTIDE SEQUENCE</scope>
    <source>
        <strain evidence="8">MQZ15Z-1</strain>
    </source>
</reference>
<evidence type="ECO:0000256" key="1">
    <source>
        <dbReference type="ARBA" id="ARBA00004651"/>
    </source>
</evidence>
<evidence type="ECO:0000256" key="3">
    <source>
        <dbReference type="ARBA" id="ARBA00022475"/>
    </source>
</evidence>
<proteinExistence type="inferred from homology"/>
<feature type="transmembrane region" description="Helical" evidence="7">
    <location>
        <begin position="315"/>
        <end position="335"/>
    </location>
</feature>
<feature type="transmembrane region" description="Helical" evidence="7">
    <location>
        <begin position="410"/>
        <end position="430"/>
    </location>
</feature>
<dbReference type="Pfam" id="PF13440">
    <property type="entry name" value="Polysacc_synt_3"/>
    <property type="match status" value="1"/>
</dbReference>
<dbReference type="EMBL" id="JANTHZ010000001">
    <property type="protein sequence ID" value="MCS0493969.1"/>
    <property type="molecule type" value="Genomic_DNA"/>
</dbReference>
<keyword evidence="6 7" id="KW-0472">Membrane</keyword>
<feature type="transmembrane region" description="Helical" evidence="7">
    <location>
        <begin position="170"/>
        <end position="192"/>
    </location>
</feature>
<dbReference type="InterPro" id="IPR050833">
    <property type="entry name" value="Poly_Biosynth_Transport"/>
</dbReference>
<dbReference type="PANTHER" id="PTHR30250">
    <property type="entry name" value="PST FAMILY PREDICTED COLANIC ACID TRANSPORTER"/>
    <property type="match status" value="1"/>
</dbReference>
<feature type="transmembrane region" description="Helical" evidence="7">
    <location>
        <begin position="198"/>
        <end position="219"/>
    </location>
</feature>
<evidence type="ECO:0000313" key="9">
    <source>
        <dbReference type="Proteomes" id="UP001151088"/>
    </source>
</evidence>
<dbReference type="AlphaFoldDB" id="A0A9X2PAV5"/>
<evidence type="ECO:0000256" key="7">
    <source>
        <dbReference type="SAM" id="Phobius"/>
    </source>
</evidence>
<keyword evidence="3" id="KW-1003">Cell membrane</keyword>
<name>A0A9X2PAV5_9HYPH</name>
<dbReference type="Proteomes" id="UP001151088">
    <property type="component" value="Unassembled WGS sequence"/>
</dbReference>